<dbReference type="GO" id="GO:0008270">
    <property type="term" value="F:zinc ion binding"/>
    <property type="evidence" value="ECO:0007669"/>
    <property type="project" value="InterPro"/>
</dbReference>
<evidence type="ECO:0000313" key="5">
    <source>
        <dbReference type="EMBL" id="OEJ76162.1"/>
    </source>
</evidence>
<dbReference type="Gene3D" id="2.60.120.10">
    <property type="entry name" value="Jelly Rolls"/>
    <property type="match status" value="1"/>
</dbReference>
<dbReference type="OrthoDB" id="9808275at2"/>
<dbReference type="InterPro" id="IPR051804">
    <property type="entry name" value="Carb_Metab_Reg_Kinase/Isom"/>
</dbReference>
<dbReference type="EMBL" id="MJGC01000041">
    <property type="protein sequence ID" value="OEJ76162.1"/>
    <property type="molecule type" value="Genomic_DNA"/>
</dbReference>
<gene>
    <name evidence="5" type="ORF">BH720_06320</name>
</gene>
<comment type="cofactor">
    <cofactor evidence="3">
        <name>Zn(2+)</name>
        <dbReference type="ChEBI" id="CHEBI:29105"/>
    </cofactor>
    <text evidence="3">Binds 1 zinc ion per subunit.</text>
</comment>
<dbReference type="STRING" id="1781255.BH720_06320"/>
<accession>A0A1E5QNA1</accession>
<dbReference type="PIRSF" id="PIRSF036894">
    <property type="entry name" value="PMI_Firm_short"/>
    <property type="match status" value="1"/>
</dbReference>
<comment type="caution">
    <text evidence="5">The sequence shown here is derived from an EMBL/GenBank/DDBJ whole genome shotgun (WGS) entry which is preliminary data.</text>
</comment>
<reference evidence="5" key="1">
    <citation type="submission" date="2016-09" db="EMBL/GenBank/DDBJ databases">
        <title>Draft genome of thermotolerant cyanobacterium Desertifilum sp. strain IPPAS B-1220.</title>
        <authorList>
            <person name="Sinetova M.A."/>
            <person name="Bolakhan K."/>
            <person name="Zayadan B.K."/>
            <person name="Mironov K.S."/>
            <person name="Ustinova V."/>
            <person name="Kupriyanova E.V."/>
            <person name="Sidorov R.A."/>
            <person name="Skrypnik A.N."/>
            <person name="Gogoleva N.E."/>
            <person name="Gogolev Y.V."/>
            <person name="Los D.A."/>
        </authorList>
    </citation>
    <scope>NUCLEOTIDE SEQUENCE [LARGE SCALE GENOMIC DNA]</scope>
    <source>
        <strain evidence="5">IPPAS B-1220</strain>
    </source>
</reference>
<dbReference type="SUPFAM" id="SSF51182">
    <property type="entry name" value="RmlC-like cupins"/>
    <property type="match status" value="1"/>
</dbReference>
<evidence type="ECO:0000256" key="2">
    <source>
        <dbReference type="ARBA" id="ARBA00022833"/>
    </source>
</evidence>
<dbReference type="PANTHER" id="PTHR42742:SF3">
    <property type="entry name" value="FRUCTOKINASE"/>
    <property type="match status" value="1"/>
</dbReference>
<sequence length="355" mass="39457">MKWYPIKLTAAVREYAFAQRAIADRLGKKDVPPTGKIAETWEISGYKEAMGTVTNGALAGQTLQQLTETHPDELVGEGWRGPHFPLLQKFIDATGMLPVHLHADDETAKRLHNAPNGKTEAWHILWAAPDATVLAGLKSDFSREELFEAFVQQDYDAVMLRHPIQAGDTIYVPGCIIHAFGPDALVFEIQQTSDLGQFVSPTNLYGEPLDEEKWHSNINATLDELKNHYHPRPHAGLELQVGENSRIVGCAGPYFVLERWRLKENYLDPAHPHRCTTLSNVGDPVTLNFDGGSDRLERAQSCILPAAIGEVEIVPDSEASLVACYVPDLAQDIIEPLRQAGYRDRQIQELGDVQL</sequence>
<keyword evidence="2 3" id="KW-0862">Zinc</keyword>
<dbReference type="InterPro" id="IPR011051">
    <property type="entry name" value="RmlC_Cupin_sf"/>
</dbReference>
<organism evidence="5">
    <name type="scientific">Desertifilum tharense IPPAS B-1220</name>
    <dbReference type="NCBI Taxonomy" id="1781255"/>
    <lineage>
        <taxon>Bacteria</taxon>
        <taxon>Bacillati</taxon>
        <taxon>Cyanobacteriota</taxon>
        <taxon>Cyanophyceae</taxon>
        <taxon>Desertifilales</taxon>
        <taxon>Desertifilaceae</taxon>
        <taxon>Desertifilum</taxon>
    </lineage>
</organism>
<proteinExistence type="predicted"/>
<dbReference type="PANTHER" id="PTHR42742">
    <property type="entry name" value="TRANSCRIPTIONAL REPRESSOR MPRA"/>
    <property type="match status" value="1"/>
</dbReference>
<evidence type="ECO:0000256" key="3">
    <source>
        <dbReference type="PIRSR" id="PIRSR036894-1"/>
    </source>
</evidence>
<feature type="binding site" evidence="3">
    <location>
        <position position="178"/>
    </location>
    <ligand>
        <name>Zn(2+)</name>
        <dbReference type="ChEBI" id="CHEBI:29105"/>
    </ligand>
</feature>
<dbReference type="InterPro" id="IPR014628">
    <property type="entry name" value="Man6P_isomerase_Firm_short"/>
</dbReference>
<keyword evidence="5" id="KW-0413">Isomerase</keyword>
<dbReference type="InterPro" id="IPR014710">
    <property type="entry name" value="RmlC-like_jellyroll"/>
</dbReference>
<feature type="domain" description="Phosphomannose isomerase type I catalytic" evidence="4">
    <location>
        <begin position="7"/>
        <end position="114"/>
    </location>
</feature>
<dbReference type="GO" id="GO:0004476">
    <property type="term" value="F:mannose-6-phosphate isomerase activity"/>
    <property type="evidence" value="ECO:0007669"/>
    <property type="project" value="InterPro"/>
</dbReference>
<dbReference type="AlphaFoldDB" id="A0A1E5QNA1"/>
<feature type="binding site" evidence="3">
    <location>
        <position position="120"/>
    </location>
    <ligand>
        <name>Zn(2+)</name>
        <dbReference type="ChEBI" id="CHEBI:29105"/>
    </ligand>
</feature>
<evidence type="ECO:0000256" key="1">
    <source>
        <dbReference type="ARBA" id="ARBA00022723"/>
    </source>
</evidence>
<name>A0A1E5QNA1_9CYAN</name>
<dbReference type="InterPro" id="IPR046457">
    <property type="entry name" value="PMI_typeI_cat"/>
</dbReference>
<keyword evidence="1 3" id="KW-0479">Metal-binding</keyword>
<dbReference type="GO" id="GO:0005975">
    <property type="term" value="P:carbohydrate metabolic process"/>
    <property type="evidence" value="ECO:0007669"/>
    <property type="project" value="InterPro"/>
</dbReference>
<feature type="binding site" evidence="3">
    <location>
        <position position="102"/>
    </location>
    <ligand>
        <name>Zn(2+)</name>
        <dbReference type="ChEBI" id="CHEBI:29105"/>
    </ligand>
</feature>
<dbReference type="Pfam" id="PF20511">
    <property type="entry name" value="PMI_typeI_cat"/>
    <property type="match status" value="1"/>
</dbReference>
<protein>
    <submittedName>
        <fullName evidence="5">Mannose-6-phosphate isomerase</fullName>
    </submittedName>
</protein>
<dbReference type="CDD" id="cd07010">
    <property type="entry name" value="cupin_PMI_type_I_N_bac"/>
    <property type="match status" value="1"/>
</dbReference>
<dbReference type="RefSeq" id="WP_069966321.1">
    <property type="nucleotide sequence ID" value="NZ_CM124774.1"/>
</dbReference>
<evidence type="ECO:0000259" key="4">
    <source>
        <dbReference type="Pfam" id="PF20511"/>
    </source>
</evidence>